<dbReference type="Gene3D" id="3.40.50.300">
    <property type="entry name" value="P-loop containing nucleotide triphosphate hydrolases"/>
    <property type="match status" value="1"/>
</dbReference>
<accession>A0A2U3RSU9</accession>
<dbReference type="InterPro" id="IPR050534">
    <property type="entry name" value="Coronavir_polyprotein_1ab"/>
</dbReference>
<name>A0A2U3RSU9_ORITS</name>
<organism evidence="4 5">
    <name type="scientific">Orientia tsutsugamushi</name>
    <name type="common">Rickettsia tsutsugamushi</name>
    <dbReference type="NCBI Taxonomy" id="784"/>
    <lineage>
        <taxon>Bacteria</taxon>
        <taxon>Pseudomonadati</taxon>
        <taxon>Pseudomonadota</taxon>
        <taxon>Alphaproteobacteria</taxon>
        <taxon>Rickettsiales</taxon>
        <taxon>Rickettsiaceae</taxon>
        <taxon>Rickettsieae</taxon>
        <taxon>Orientia</taxon>
    </lineage>
</organism>
<dbReference type="CDD" id="cd17933">
    <property type="entry name" value="DEXSc_RecD-like"/>
    <property type="match status" value="1"/>
</dbReference>
<dbReference type="RefSeq" id="WP_231967807.1">
    <property type="nucleotide sequence ID" value="NZ_LS398548.1"/>
</dbReference>
<evidence type="ECO:0000313" key="5">
    <source>
        <dbReference type="Proteomes" id="UP000245243"/>
    </source>
</evidence>
<proteinExistence type="inferred from homology"/>
<dbReference type="Gene3D" id="3.30.930.30">
    <property type="match status" value="1"/>
</dbReference>
<dbReference type="InterPro" id="IPR005053">
    <property type="entry name" value="MobA_MobL"/>
</dbReference>
<dbReference type="Pfam" id="PF03389">
    <property type="entry name" value="MobA_MobL"/>
    <property type="match status" value="1"/>
</dbReference>
<dbReference type="EMBL" id="LS398548">
    <property type="protein sequence ID" value="SPR16282.1"/>
    <property type="molecule type" value="Genomic_DNA"/>
</dbReference>
<dbReference type="AlphaFoldDB" id="A0A2U3RSU9"/>
<reference evidence="5" key="1">
    <citation type="submission" date="2018-03" db="EMBL/GenBank/DDBJ databases">
        <authorList>
            <person name="Batty M. E."/>
            <person name="Batty M E."/>
        </authorList>
    </citation>
    <scope>NUCLEOTIDE SEQUENCE [LARGE SCALE GENOMIC DNA]</scope>
</reference>
<evidence type="ECO:0000313" key="4">
    <source>
        <dbReference type="EMBL" id="SPR16282.1"/>
    </source>
</evidence>
<dbReference type="PANTHER" id="PTHR43788:SF8">
    <property type="entry name" value="DNA-BINDING PROTEIN SMUBP-2"/>
    <property type="match status" value="1"/>
</dbReference>
<dbReference type="InterPro" id="IPR027417">
    <property type="entry name" value="P-loop_NTPase"/>
</dbReference>
<sequence length="670" mass="76909">MRIGIEMAIQFTRVEFLSRSTGGDSCRKAAYNARTIVKNKQTGIRYNFSHKKDNVYHTVLIPDYVNQDFKNIQTLMNEVERTETRENSKLLKDIVIALPDAKELNLEHRIELTHRIVDAMEWVQNGLGVQIDIHKPQTGDKNWHAHILVTTRRFKENGEELGDKAVDLEAEFITVKGQWRIIKDHKMIHEIAKEETNAYFAELGLPYRVDETSEVPGKHIGPRRIRNLINEVVNENELRKEAHLKIINDADVITDSITHYKSIFTKQDVEKAVQDILYSAKAERELLVQQVLSSNRILELYHDDGESSKYFTTIEVRNEETRIIRIANKINNQVYYNDIYNLKSDIEGLANVSEEQKQALRHILLSTSGVRVLRGRAGTGKSYVLIKAHELATNRGQKVIGLAPTHKAVSELRSKGYTEVYTVKGFLYNRKKIFMQDSLIVVDEAGMVGTKAYAELFRVVRNNYCQLILAGDEKQLASIERGGMFEMLSNNFGSHVLIDIRRQSENWSREAAMEFAESNILSGITLLRQNNSVRFDNTLQDSMSKLIYNWSLSKFKPHEKLVITVRNKDVDILNSSIRSLLKANGTLKGTEYERSIDGRKKSYMAGDRIVFQKSYKDLQIQNSEFATLTSVSKNKFIAKTDTGKEVSFDSVKYNLNMAMQVLFIRSRELL</sequence>
<evidence type="ECO:0000256" key="1">
    <source>
        <dbReference type="ARBA" id="ARBA00010873"/>
    </source>
</evidence>
<evidence type="ECO:0000256" key="2">
    <source>
        <dbReference type="ARBA" id="ARBA00022971"/>
    </source>
</evidence>
<keyword evidence="2" id="KW-0184">Conjugation</keyword>
<dbReference type="SUPFAM" id="SSF52540">
    <property type="entry name" value="P-loop containing nucleoside triphosphate hydrolases"/>
    <property type="match status" value="2"/>
</dbReference>
<gene>
    <name evidence="4" type="primary">traA</name>
    <name evidence="4" type="ORF">KARP_02174</name>
</gene>
<dbReference type="PANTHER" id="PTHR43788">
    <property type="entry name" value="DNA2/NAM7 HELICASE FAMILY MEMBER"/>
    <property type="match status" value="1"/>
</dbReference>
<dbReference type="GO" id="GO:0043139">
    <property type="term" value="F:5'-3' DNA helicase activity"/>
    <property type="evidence" value="ECO:0007669"/>
    <property type="project" value="TreeGrafter"/>
</dbReference>
<protein>
    <submittedName>
        <fullName evidence="4">Conjugal transfer protein TraA</fullName>
    </submittedName>
</protein>
<dbReference type="Proteomes" id="UP000245243">
    <property type="component" value="Chromosome I"/>
</dbReference>
<evidence type="ECO:0000259" key="3">
    <source>
        <dbReference type="Pfam" id="PF03389"/>
    </source>
</evidence>
<dbReference type="Pfam" id="PF13604">
    <property type="entry name" value="AAA_30"/>
    <property type="match status" value="1"/>
</dbReference>
<feature type="domain" description="MobA/MobL protein" evidence="3">
    <location>
        <begin position="28"/>
        <end position="213"/>
    </location>
</feature>
<comment type="similarity">
    <text evidence="1">Belongs to the MobA/MobL family.</text>
</comment>